<proteinExistence type="inferred from homology"/>
<feature type="transmembrane region" description="Helical" evidence="6">
    <location>
        <begin position="143"/>
        <end position="165"/>
    </location>
</feature>
<name>A0A834VJI9_SARSC</name>
<dbReference type="GO" id="GO:0016192">
    <property type="term" value="P:vesicle-mediated transport"/>
    <property type="evidence" value="ECO:0007669"/>
    <property type="project" value="TreeGrafter"/>
</dbReference>
<dbReference type="EMBL" id="WVUK01000001">
    <property type="protein sequence ID" value="KAF7496723.1"/>
    <property type="molecule type" value="Genomic_DNA"/>
</dbReference>
<keyword evidence="9" id="KW-1185">Reference proteome</keyword>
<feature type="transmembrane region" description="Helical" evidence="6">
    <location>
        <begin position="35"/>
        <end position="54"/>
    </location>
</feature>
<reference evidence="7" key="2">
    <citation type="submission" date="2020-01" db="EMBL/GenBank/DDBJ databases">
        <authorList>
            <person name="Korhonen P.K.K."/>
            <person name="Guangxu M.G."/>
            <person name="Wang T.W."/>
            <person name="Stroehlein A.J.S."/>
            <person name="Young N.D."/>
            <person name="Ang C.-S.A."/>
            <person name="Fernando D.W.F."/>
            <person name="Lu H.L."/>
            <person name="Taylor S.T."/>
            <person name="Ehtesham M.E.M."/>
            <person name="Najaraj S.H.N."/>
            <person name="Harsha G.H.G."/>
            <person name="Madugundu A.M."/>
            <person name="Renuse S.R."/>
            <person name="Holt D.H."/>
            <person name="Pandey A.P."/>
            <person name="Papenfuss A.P."/>
            <person name="Gasser R.B.G."/>
            <person name="Fischer K.F."/>
        </authorList>
    </citation>
    <scope>NUCLEOTIDE SEQUENCE</scope>
    <source>
        <strain evidence="7">SSS_KF_BRIS2020</strain>
    </source>
</reference>
<keyword evidence="4 6" id="KW-1133">Transmembrane helix</keyword>
<dbReference type="Pfam" id="PF05832">
    <property type="entry name" value="DUF846"/>
    <property type="match status" value="1"/>
</dbReference>
<accession>A0A834VJI9</accession>
<comment type="subcellular location">
    <subcellularLocation>
        <location evidence="1 6">Membrane</location>
        <topology evidence="1 6">Multi-pass membrane protein</topology>
    </subcellularLocation>
</comment>
<dbReference type="GO" id="GO:0009306">
    <property type="term" value="P:protein secretion"/>
    <property type="evidence" value="ECO:0007669"/>
    <property type="project" value="TreeGrafter"/>
</dbReference>
<dbReference type="AlphaFoldDB" id="A0A834VJI9"/>
<evidence type="ECO:0000256" key="2">
    <source>
        <dbReference type="ARBA" id="ARBA00005467"/>
    </source>
</evidence>
<dbReference type="OrthoDB" id="2151161at2759"/>
<dbReference type="EnsemblMetazoa" id="SSS_7531s_mrna">
    <property type="protein sequence ID" value="KAF7496723.1"/>
    <property type="gene ID" value="SSS_7531"/>
</dbReference>
<dbReference type="PANTHER" id="PTHR13019">
    <property type="entry name" value="GOLGI APPARATUS MEMBRANE PROTEIN TVP23"/>
    <property type="match status" value="1"/>
</dbReference>
<organism evidence="7">
    <name type="scientific">Sarcoptes scabiei</name>
    <name type="common">Itch mite</name>
    <name type="synonym">Acarus scabiei</name>
    <dbReference type="NCBI Taxonomy" id="52283"/>
    <lineage>
        <taxon>Eukaryota</taxon>
        <taxon>Metazoa</taxon>
        <taxon>Ecdysozoa</taxon>
        <taxon>Arthropoda</taxon>
        <taxon>Chelicerata</taxon>
        <taxon>Arachnida</taxon>
        <taxon>Acari</taxon>
        <taxon>Acariformes</taxon>
        <taxon>Sarcoptiformes</taxon>
        <taxon>Astigmata</taxon>
        <taxon>Psoroptidia</taxon>
        <taxon>Sarcoptoidea</taxon>
        <taxon>Sarcoptidae</taxon>
        <taxon>Sarcoptinae</taxon>
        <taxon>Sarcoptes</taxon>
    </lineage>
</organism>
<evidence type="ECO:0000313" key="9">
    <source>
        <dbReference type="Proteomes" id="UP000070412"/>
    </source>
</evidence>
<evidence type="ECO:0000256" key="1">
    <source>
        <dbReference type="ARBA" id="ARBA00004141"/>
    </source>
</evidence>
<evidence type="ECO:0000313" key="7">
    <source>
        <dbReference type="EMBL" id="KAF7496723.1"/>
    </source>
</evidence>
<protein>
    <recommendedName>
        <fullName evidence="6">Golgi apparatus membrane protein TVP23 homolog</fullName>
    </recommendedName>
</protein>
<evidence type="ECO:0000313" key="8">
    <source>
        <dbReference type="EnsemblMetazoa" id="KAF7496723.1"/>
    </source>
</evidence>
<evidence type="ECO:0000256" key="5">
    <source>
        <dbReference type="ARBA" id="ARBA00023136"/>
    </source>
</evidence>
<dbReference type="PANTHER" id="PTHR13019:SF25">
    <property type="entry name" value="GOLGI APPARATUS MEMBRANE PROTEIN TVP23 HOMOLOG"/>
    <property type="match status" value="1"/>
</dbReference>
<keyword evidence="3 6" id="KW-0812">Transmembrane</keyword>
<dbReference type="InterPro" id="IPR008564">
    <property type="entry name" value="TVP23-like"/>
</dbReference>
<dbReference type="Proteomes" id="UP000070412">
    <property type="component" value="Unassembled WGS sequence"/>
</dbReference>
<feature type="transmembrane region" description="Helical" evidence="6">
    <location>
        <begin position="171"/>
        <end position="190"/>
    </location>
</feature>
<reference evidence="9" key="1">
    <citation type="journal article" date="2020" name="PLoS Negl. Trop. Dis.">
        <title>High-quality nuclear genome for Sarcoptes scabiei-A critical resource for a neglected parasite.</title>
        <authorList>
            <person name="Korhonen P.K."/>
            <person name="Gasser R.B."/>
            <person name="Ma G."/>
            <person name="Wang T."/>
            <person name="Stroehlein A.J."/>
            <person name="Young N.D."/>
            <person name="Ang C.S."/>
            <person name="Fernando D.D."/>
            <person name="Lu H.C."/>
            <person name="Taylor S."/>
            <person name="Reynolds S.L."/>
            <person name="Mofiz E."/>
            <person name="Najaraj S.H."/>
            <person name="Gowda H."/>
            <person name="Madugundu A."/>
            <person name="Renuse S."/>
            <person name="Holt D."/>
            <person name="Pandey A."/>
            <person name="Papenfuss A.T."/>
            <person name="Fischer K."/>
        </authorList>
    </citation>
    <scope>NUCLEOTIDE SEQUENCE [LARGE SCALE GENOMIC DNA]</scope>
</reference>
<evidence type="ECO:0000256" key="6">
    <source>
        <dbReference type="RuleBase" id="RU361206"/>
    </source>
</evidence>
<comment type="similarity">
    <text evidence="2 6">Belongs to the TVP23 family.</text>
</comment>
<keyword evidence="5 6" id="KW-0472">Membrane</keyword>
<gene>
    <name evidence="7" type="ORF">SSS_7531</name>
</gene>
<sequence>MVDEPTIAYNEFNNVDLFSENLDGKKNKHKFKHPYAVFFHLIFKIASILFYIFGKWFTVEFLKIFVTIIFMISIDFWIVKNITGRLLAGLRWWNHIDENGESFWIFENRHKTKTKDLFDEEDIVPESTQIVQSRSDKSSSDSIVFWISLFIFTFFWIAALFSSIFSLNVHWMLLVLIALILNCSNLYGYIRCKFGNNFNYNSFVGSYVTPRVFSNMMGFVKRDETANVS</sequence>
<feature type="transmembrane region" description="Helical" evidence="6">
    <location>
        <begin position="60"/>
        <end position="79"/>
    </location>
</feature>
<evidence type="ECO:0000256" key="4">
    <source>
        <dbReference type="ARBA" id="ARBA00022989"/>
    </source>
</evidence>
<reference evidence="8" key="3">
    <citation type="submission" date="2022-06" db="UniProtKB">
        <authorList>
            <consortium name="EnsemblMetazoa"/>
        </authorList>
    </citation>
    <scope>IDENTIFICATION</scope>
</reference>
<dbReference type="GO" id="GO:0000139">
    <property type="term" value="C:Golgi membrane"/>
    <property type="evidence" value="ECO:0007669"/>
    <property type="project" value="TreeGrafter"/>
</dbReference>
<evidence type="ECO:0000256" key="3">
    <source>
        <dbReference type="ARBA" id="ARBA00022692"/>
    </source>
</evidence>